<dbReference type="SMART" id="SM00176">
    <property type="entry name" value="RAN"/>
    <property type="match status" value="1"/>
</dbReference>
<name>A0AAU9FWH4_DROMD</name>
<dbReference type="Proteomes" id="UP001500889">
    <property type="component" value="Chromosome A"/>
</dbReference>
<dbReference type="Gene3D" id="3.40.50.300">
    <property type="entry name" value="P-loop containing nucleotide triphosphate hydrolases"/>
    <property type="match status" value="1"/>
</dbReference>
<dbReference type="GO" id="GO:0005525">
    <property type="term" value="F:GTP binding"/>
    <property type="evidence" value="ECO:0007669"/>
    <property type="project" value="UniProtKB-KW"/>
</dbReference>
<dbReference type="Pfam" id="PF00071">
    <property type="entry name" value="Ras"/>
    <property type="match status" value="1"/>
</dbReference>
<evidence type="ECO:0000256" key="3">
    <source>
        <dbReference type="ARBA" id="ARBA00022927"/>
    </source>
</evidence>
<evidence type="ECO:0000313" key="6">
    <source>
        <dbReference type="Proteomes" id="UP001500889"/>
    </source>
</evidence>
<dbReference type="GO" id="GO:0000054">
    <property type="term" value="P:ribosomal subunit export from nucleus"/>
    <property type="evidence" value="ECO:0007669"/>
    <property type="project" value="TreeGrafter"/>
</dbReference>
<evidence type="ECO:0000256" key="4">
    <source>
        <dbReference type="ARBA" id="ARBA00023134"/>
    </source>
</evidence>
<dbReference type="GO" id="GO:0003924">
    <property type="term" value="F:GTPase activity"/>
    <property type="evidence" value="ECO:0007669"/>
    <property type="project" value="InterPro"/>
</dbReference>
<dbReference type="GO" id="GO:0005737">
    <property type="term" value="C:cytoplasm"/>
    <property type="evidence" value="ECO:0007669"/>
    <property type="project" value="TreeGrafter"/>
</dbReference>
<dbReference type="GO" id="GO:0006606">
    <property type="term" value="P:protein import into nucleus"/>
    <property type="evidence" value="ECO:0007669"/>
    <property type="project" value="TreeGrafter"/>
</dbReference>
<dbReference type="InterPro" id="IPR002041">
    <property type="entry name" value="Ran_GTPase"/>
</dbReference>
<gene>
    <name evidence="5" type="ORF">DMAD_00203</name>
</gene>
<dbReference type="SUPFAM" id="SSF52540">
    <property type="entry name" value="P-loop containing nucleoside triphosphate hydrolases"/>
    <property type="match status" value="1"/>
</dbReference>
<accession>A0AAU9FWH4</accession>
<dbReference type="GO" id="GO:0005634">
    <property type="term" value="C:nucleus"/>
    <property type="evidence" value="ECO:0007669"/>
    <property type="project" value="TreeGrafter"/>
</dbReference>
<dbReference type="EMBL" id="AP029266">
    <property type="protein sequence ID" value="BFG00139.1"/>
    <property type="molecule type" value="Genomic_DNA"/>
</dbReference>
<evidence type="ECO:0000256" key="2">
    <source>
        <dbReference type="ARBA" id="ARBA00022741"/>
    </source>
</evidence>
<evidence type="ECO:0000256" key="1">
    <source>
        <dbReference type="ARBA" id="ARBA00022448"/>
    </source>
</evidence>
<organism evidence="5 6">
    <name type="scientific">Drosophila madeirensis</name>
    <name type="common">Fruit fly</name>
    <dbReference type="NCBI Taxonomy" id="30013"/>
    <lineage>
        <taxon>Eukaryota</taxon>
        <taxon>Metazoa</taxon>
        <taxon>Ecdysozoa</taxon>
        <taxon>Arthropoda</taxon>
        <taxon>Hexapoda</taxon>
        <taxon>Insecta</taxon>
        <taxon>Pterygota</taxon>
        <taxon>Neoptera</taxon>
        <taxon>Endopterygota</taxon>
        <taxon>Diptera</taxon>
        <taxon>Brachycera</taxon>
        <taxon>Muscomorpha</taxon>
        <taxon>Ephydroidea</taxon>
        <taxon>Drosophilidae</taxon>
        <taxon>Drosophila</taxon>
        <taxon>Sophophora</taxon>
    </lineage>
</organism>
<evidence type="ECO:0000313" key="5">
    <source>
        <dbReference type="EMBL" id="BFG00139.1"/>
    </source>
</evidence>
<keyword evidence="3" id="KW-0653">Protein transport</keyword>
<reference evidence="5 6" key="1">
    <citation type="submission" date="2024-02" db="EMBL/GenBank/DDBJ databases">
        <title>A chromosome-level genome assembly of Drosophila madeirensis, a fruit fly species endemic to Madeira island.</title>
        <authorList>
            <person name="Tomihara K."/>
            <person name="Llopart A."/>
            <person name="Yamamoto D."/>
        </authorList>
    </citation>
    <scope>NUCLEOTIDE SEQUENCE [LARGE SCALE GENOMIC DNA]</scope>
    <source>
        <strain evidence="5 6">RF1</strain>
    </source>
</reference>
<dbReference type="AlphaFoldDB" id="A0AAU9FWH4"/>
<sequence>MISVNVVGRQQQVPTFKCALIGHEGCGKSSLVKRHSTGAFVQQYVPTRGLVVTNLQFNTTRGPICFETWEAELGEYEKSSISFFRDLKCAILMFDVGLRDPLINFDTYYSLFKRVPSYALKTICGNKTDIQMSNKNPLRLTVFNFTKMSVKANSNIDKPFVYFARRLLKDRTLEFIPKTDMLPAQVKLSDQDLLLRRELASKALANEKEKAKDR</sequence>
<dbReference type="InterPro" id="IPR027417">
    <property type="entry name" value="P-loop_NTPase"/>
</dbReference>
<proteinExistence type="predicted"/>
<keyword evidence="6" id="KW-1185">Reference proteome</keyword>
<dbReference type="PANTHER" id="PTHR24071">
    <property type="entry name" value="RAN GTPASE"/>
    <property type="match status" value="1"/>
</dbReference>
<dbReference type="InterPro" id="IPR001806">
    <property type="entry name" value="Small_GTPase"/>
</dbReference>
<keyword evidence="1" id="KW-0813">Transport</keyword>
<dbReference type="PRINTS" id="PR00449">
    <property type="entry name" value="RASTRNSFRMNG"/>
</dbReference>
<keyword evidence="4" id="KW-0342">GTP-binding</keyword>
<dbReference type="SMART" id="SM00175">
    <property type="entry name" value="RAB"/>
    <property type="match status" value="1"/>
</dbReference>
<keyword evidence="2" id="KW-0547">Nucleotide-binding</keyword>
<dbReference type="PANTHER" id="PTHR24071:SF0">
    <property type="entry name" value="GTP-BINDING NUCLEAR PROTEIN RAN"/>
    <property type="match status" value="1"/>
</dbReference>
<protein>
    <submittedName>
        <fullName evidence="5">GTP-binding nuclear protein Ran-like</fullName>
    </submittedName>
</protein>